<reference evidence="1 2" key="2">
    <citation type="journal article" date="2008" name="Science">
        <title>Environmental genomics reveals a single-species ecosystem deep within Earth.</title>
        <authorList>
            <person name="Chivian D."/>
            <person name="Brodie E.L."/>
            <person name="Alm E.J."/>
            <person name="Culley D.E."/>
            <person name="Dehal P.S."/>
            <person name="Desantis T.Z."/>
            <person name="Gihring T.M."/>
            <person name="Lapidus A."/>
            <person name="Lin L.H."/>
            <person name="Lowry S.R."/>
            <person name="Moser D.P."/>
            <person name="Richardson P.M."/>
            <person name="Southam G."/>
            <person name="Wanger G."/>
            <person name="Pratt L.M."/>
            <person name="Andersen G.L."/>
            <person name="Hazen T.C."/>
            <person name="Brockman F.J."/>
            <person name="Arkin A.P."/>
            <person name="Onstott T.C."/>
        </authorList>
    </citation>
    <scope>NUCLEOTIDE SEQUENCE [LARGE SCALE GENOMIC DNA]</scope>
    <source>
        <strain evidence="1 2">MP104C</strain>
    </source>
</reference>
<evidence type="ECO:0000313" key="1">
    <source>
        <dbReference type="EMBL" id="ACA59280.1"/>
    </source>
</evidence>
<evidence type="ECO:0008006" key="3">
    <source>
        <dbReference type="Google" id="ProtNLM"/>
    </source>
</evidence>
<proteinExistence type="predicted"/>
<keyword evidence="2" id="KW-1185">Reference proteome</keyword>
<protein>
    <recommendedName>
        <fullName evidence="3">Lipoprotein</fullName>
    </recommendedName>
</protein>
<dbReference type="AlphaFoldDB" id="B1I2R4"/>
<dbReference type="RefSeq" id="WP_012301866.1">
    <property type="nucleotide sequence ID" value="NC_010424.1"/>
</dbReference>
<dbReference type="Proteomes" id="UP000008544">
    <property type="component" value="Chromosome"/>
</dbReference>
<dbReference type="EMBL" id="CP000860">
    <property type="protein sequence ID" value="ACA59280.1"/>
    <property type="molecule type" value="Genomic_DNA"/>
</dbReference>
<dbReference type="STRING" id="477974.Daud_0755"/>
<organism evidence="1 2">
    <name type="scientific">Desulforudis audaxviator (strain MP104C)</name>
    <dbReference type="NCBI Taxonomy" id="477974"/>
    <lineage>
        <taxon>Bacteria</taxon>
        <taxon>Bacillati</taxon>
        <taxon>Bacillota</taxon>
        <taxon>Clostridia</taxon>
        <taxon>Thermoanaerobacterales</taxon>
        <taxon>Candidatus Desulforudaceae</taxon>
        <taxon>Candidatus Desulforudis</taxon>
    </lineage>
</organism>
<sequence>MNTALSKMKAVAVVMGILALVPFLSGCLKDEGRVRAVFESDHWRVTFCITVKHAPVYGIDDIYDLRLTAYPRVKDPLREEIREEAHLGCAFPEPLHLNSGKESIAPFSSWGRSWQGLYQVGISRLEECLRQGEVVVTWTEDGKERREVLQLVEYHKNPIGVFRCGGI</sequence>
<accession>B1I2R4</accession>
<reference evidence="2" key="1">
    <citation type="submission" date="2007-10" db="EMBL/GenBank/DDBJ databases">
        <title>Complete sequence of chromosome of Desulforudis audaxviator MP104C.</title>
        <authorList>
            <person name="Copeland A."/>
            <person name="Lucas S."/>
            <person name="Lapidus A."/>
            <person name="Barry K."/>
            <person name="Glavina del Rio T."/>
            <person name="Dalin E."/>
            <person name="Tice H."/>
            <person name="Bruce D."/>
            <person name="Pitluck S."/>
            <person name="Lowry S.R."/>
            <person name="Larimer F."/>
            <person name="Land M.L."/>
            <person name="Hauser L."/>
            <person name="Kyrpides N."/>
            <person name="Ivanova N.N."/>
            <person name="Richardson P."/>
        </authorList>
    </citation>
    <scope>NUCLEOTIDE SEQUENCE [LARGE SCALE GENOMIC DNA]</scope>
    <source>
        <strain evidence="2">MP104C</strain>
    </source>
</reference>
<dbReference type="KEGG" id="dau:Daud_0755"/>
<dbReference type="HOGENOM" id="CLU_1591838_0_0_9"/>
<evidence type="ECO:0000313" key="2">
    <source>
        <dbReference type="Proteomes" id="UP000008544"/>
    </source>
</evidence>
<dbReference type="PROSITE" id="PS51257">
    <property type="entry name" value="PROKAR_LIPOPROTEIN"/>
    <property type="match status" value="1"/>
</dbReference>
<name>B1I2R4_DESAP</name>
<gene>
    <name evidence="1" type="ordered locus">Daud_0755</name>
</gene>